<keyword evidence="3" id="KW-0548">Nucleotidyltransferase</keyword>
<evidence type="ECO:0000256" key="4">
    <source>
        <dbReference type="ARBA" id="ARBA00022741"/>
    </source>
</evidence>
<protein>
    <submittedName>
        <fullName evidence="8">RNA-dependent RNA polymerase</fullName>
    </submittedName>
</protein>
<dbReference type="InterPro" id="IPR043502">
    <property type="entry name" value="DNA/RNA_pol_sf"/>
</dbReference>
<evidence type="ECO:0000313" key="8">
    <source>
        <dbReference type="EMBL" id="ALF08108.1"/>
    </source>
</evidence>
<dbReference type="InterPro" id="IPR043128">
    <property type="entry name" value="Rev_trsase/Diguanyl_cyclase"/>
</dbReference>
<reference evidence="8" key="2">
    <citation type="submission" date="2015-08" db="EMBL/GenBank/DDBJ databases">
        <authorList>
            <person name="Babu N.S."/>
            <person name="Beckwith C.J."/>
            <person name="Beseler K.G."/>
            <person name="Brison A."/>
            <person name="Carone J.V."/>
            <person name="Caskin T.P."/>
            <person name="Diamond M."/>
            <person name="Durham M.E."/>
            <person name="Foxe J.M."/>
            <person name="Go M."/>
            <person name="Henderson B.A."/>
            <person name="Jones I.B."/>
            <person name="McGettigan J.A."/>
            <person name="Micheletti S.J."/>
            <person name="Nasrallah M.E."/>
            <person name="Ortiz D."/>
            <person name="Piller C.R."/>
            <person name="Privatt S.R."/>
            <person name="Schneider S.L."/>
            <person name="Sharp S."/>
            <person name="Smith T.C."/>
            <person name="Stanton J.D."/>
            <person name="Ullery H.E."/>
            <person name="Wilson R.J."/>
            <person name="Serrano M.G."/>
            <person name="Buck G."/>
            <person name="Lee V."/>
            <person name="Wang Y."/>
            <person name="Carvalho R."/>
            <person name="Voegtly L."/>
            <person name="Shi R."/>
            <person name="Duckworth R."/>
            <person name="Johnson A."/>
            <person name="Loviza R."/>
            <person name="Walstead R."/>
            <person name="Shah Z."/>
            <person name="Kiflezghi M."/>
            <person name="Wade K."/>
            <person name="Ball S.L."/>
            <person name="Bradley K.W."/>
            <person name="Asai D.J."/>
            <person name="Bowman C.A."/>
            <person name="Russell D.A."/>
            <person name="Pope W.H."/>
            <person name="Jacobs-Sera D."/>
            <person name="Hendrix R.W."/>
            <person name="Hatfull G.F."/>
        </authorList>
    </citation>
    <scope>NUCLEOTIDE SEQUENCE</scope>
    <source>
        <strain evidence="8">PREDICT MAstV-125/PGB-630</strain>
    </source>
</reference>
<keyword evidence="6" id="KW-0693">Viral RNA replication</keyword>
<evidence type="ECO:0000256" key="6">
    <source>
        <dbReference type="ARBA" id="ARBA00022953"/>
    </source>
</evidence>
<dbReference type="SUPFAM" id="SSF56672">
    <property type="entry name" value="DNA/RNA polymerases"/>
    <property type="match status" value="1"/>
</dbReference>
<accession>A0A0S0C341</accession>
<dbReference type="GO" id="GO:0000166">
    <property type="term" value="F:nucleotide binding"/>
    <property type="evidence" value="ECO:0007669"/>
    <property type="project" value="UniProtKB-KW"/>
</dbReference>
<dbReference type="Gene3D" id="3.30.70.270">
    <property type="match status" value="1"/>
</dbReference>
<dbReference type="GO" id="GO:0003968">
    <property type="term" value="F:RNA-directed RNA polymerase activity"/>
    <property type="evidence" value="ECO:0007669"/>
    <property type="project" value="UniProtKB-KW"/>
</dbReference>
<dbReference type="Pfam" id="PF00680">
    <property type="entry name" value="RdRP_1"/>
    <property type="match status" value="1"/>
</dbReference>
<evidence type="ECO:0000256" key="5">
    <source>
        <dbReference type="ARBA" id="ARBA00022758"/>
    </source>
</evidence>
<sequence>PVEVFSHIKEIRWFLHEERYKTPENRERYKWYVKNLIDKLVLLPTGEVTRITKGNPSGQISTTTDNNFVNLFLTAFELGYMYRAEKGTVPTVDEYFRNVDMLCY</sequence>
<feature type="non-terminal residue" evidence="8">
    <location>
        <position position="1"/>
    </location>
</feature>
<keyword evidence="4" id="KW-0547">Nucleotide-binding</keyword>
<dbReference type="InterPro" id="IPR001205">
    <property type="entry name" value="RNA-dir_pol_C"/>
</dbReference>
<feature type="domain" description="RNA-directed RNA polymerase C-terminal" evidence="7">
    <location>
        <begin position="15"/>
        <end position="104"/>
    </location>
</feature>
<evidence type="ECO:0000256" key="3">
    <source>
        <dbReference type="ARBA" id="ARBA00022695"/>
    </source>
</evidence>
<evidence type="ECO:0000259" key="7">
    <source>
        <dbReference type="Pfam" id="PF00680"/>
    </source>
</evidence>
<evidence type="ECO:0000256" key="1">
    <source>
        <dbReference type="ARBA" id="ARBA00022484"/>
    </source>
</evidence>
<keyword evidence="1 8" id="KW-0696">RNA-directed RNA polymerase</keyword>
<dbReference type="GO" id="GO:0006351">
    <property type="term" value="P:DNA-templated transcription"/>
    <property type="evidence" value="ECO:0007669"/>
    <property type="project" value="InterPro"/>
</dbReference>
<dbReference type="GO" id="GO:0075523">
    <property type="term" value="P:viral translational frameshifting"/>
    <property type="evidence" value="ECO:0007669"/>
    <property type="project" value="UniProtKB-KW"/>
</dbReference>
<dbReference type="EMBL" id="KT599585">
    <property type="protein sequence ID" value="ALF08108.1"/>
    <property type="molecule type" value="Viral_cRNA"/>
</dbReference>
<name>A0A0S0C341_9VIRU</name>
<organism evidence="8">
    <name type="scientific">Astrovirus PREDICT MAstV-125</name>
    <dbReference type="NCBI Taxonomy" id="1717151"/>
    <lineage>
        <taxon>Viruses</taxon>
        <taxon>Riboviria</taxon>
        <taxon>Orthornavirae</taxon>
        <taxon>Pisuviricota</taxon>
        <taxon>Stelpaviricetes</taxon>
        <taxon>Stellavirales</taxon>
        <taxon>Astroviridae</taxon>
    </lineage>
</organism>
<proteinExistence type="predicted"/>
<keyword evidence="5" id="KW-0688">Ribosomal frameshifting</keyword>
<evidence type="ECO:0000256" key="2">
    <source>
        <dbReference type="ARBA" id="ARBA00022679"/>
    </source>
</evidence>
<dbReference type="GO" id="GO:0003723">
    <property type="term" value="F:RNA binding"/>
    <property type="evidence" value="ECO:0007669"/>
    <property type="project" value="InterPro"/>
</dbReference>
<keyword evidence="2" id="KW-0808">Transferase</keyword>
<reference evidence="8" key="1">
    <citation type="journal article" date="2015" name="Nat. Commun.">
        <title>Non-random patterns in viral diversity.</title>
        <authorList>
            <person name="Anthony S.J."/>
            <person name="Islam A."/>
            <person name="Johnson C."/>
            <person name="Navarrete-Macias I."/>
            <person name="Liang E."/>
            <person name="Jain K."/>
            <person name="Hitchens P.L."/>
            <person name="Che X."/>
            <person name="Soloyvov A."/>
            <person name="Hicks A.L."/>
            <person name="Ojeda-Flores R."/>
            <person name="Zambrana-Torrelio C."/>
            <person name="Ulrich W."/>
            <person name="Rostal M.K."/>
            <person name="Petrosov A."/>
            <person name="Garcia J."/>
            <person name="Haider N."/>
            <person name="Wolfe N."/>
            <person name="Goldstein T."/>
            <person name="Morse S.S."/>
            <person name="Rahman M."/>
            <person name="Epstein J.H."/>
            <person name="Mazet J.K."/>
            <person name="Daszak P."/>
            <person name="Lipkin W.I."/>
        </authorList>
    </citation>
    <scope>NUCLEOTIDE SEQUENCE</scope>
    <source>
        <strain evidence="8">PREDICT MAstV-125/PGB-630</strain>
    </source>
</reference>
<feature type="non-terminal residue" evidence="8">
    <location>
        <position position="104"/>
    </location>
</feature>